<dbReference type="PANTHER" id="PTHR16484:SF17">
    <property type="entry name" value="BAZOOKA, ISOFORM B"/>
    <property type="match status" value="1"/>
</dbReference>
<dbReference type="InterPro" id="IPR052213">
    <property type="entry name" value="PAR3"/>
</dbReference>
<dbReference type="PROSITE" id="PS50106">
    <property type="entry name" value="PDZ"/>
    <property type="match status" value="3"/>
</dbReference>
<sequence length="1372" mass="150044">MHGVVSQRHLRFLSPSTSGLDRSANPAICPLRSRFSRVDFLADFWQLFVCRCARILLYECSKATCDDHRRFRFPSGAARDKVVADSVYCEANTTSNYVTHPNHIRIRRLVAFRGGIVLDPFDFVEDVYHHGFGDQILAIFDEPTPVVSQVTPSSSSSASSPSSSTAHVVEVTNLSAPPQGGLRVDPPAKAAVAPTPAMSSSTSSSSSSQRKYVRNQNGRKSTDSSVPSRSVTLSPEIEKREMSHSKDADSSSTIKRTDARKSRISEGFFDRFEELAVSAPHPSPSAKPRSSLSGLIQSAANPNQTVVVLNKVGSSKEIGIEISAVPHPTNSDRLQAVEILRIDPEGRVAEDGRLKVGDHLVEINERPIYQMSLARVRAYLHELAAITAPTVTVDRPMESFALQDKPDKPVEIKPITSALQQANTKQIGATSTVTIVKGSTNLGFTITSRETAGSDGNMERLFYVGSVKTDGPAFGNLKRGDRLLEVAGQNIAGLNQPDVVALLKAIPQGDGIDLLISRIGSSSDDSAVPTSTSTPVAVMCTSQTAPNLSTPKPTEEFRLPPSPIRRTPSEDNPRTLEFEIPVNDTGSAGLGISLKARATIRPDKSRIDRGIFVKNILTGGAAYKDGRLTISDQIVGIEDVDLTQLKNAQANEAITECLKRLGPNAKTVTLRVRREPLVPVNPNTSSLEISDCTAASISVASTSFLPSPQPAPVASRQNSAFADDAQSEVSSLAGDHFARDNVTRRSVSEKRHIGAANDPSHIQIFQKIKHQRQTSAPPGSMQTSASFTGGIGNSSAKRGESSSANRRHSRSFNAASRARNSSVGLLALASTPEVSVDPVAVEKPVVEFADIPDEEPTASLTSNALLLTDKFNEETLGECGEHLDQEAIGYARSSRDGRKRGSLRETQGRVQGTPESVARRMAKEKQQRRKSIGSTFFSKKWFSLGSKSRDTSPEKPSTSSKHNGEPRKSPDNFVARAKKAMSPPSIDTRSSWNTAAFPRTTVTTRKSWNALRRRVAAWWLTRYFITKARFFSLSCAVRRLSLLLSFVLSLSTQETNLRSARHRSQIYPHHRWEETDTATQAASLLQGPTRRPTSIITTEPRIGPGRSPTILRPSSSALADPSSPGLRLLPLRTSTPLPSQHQWPPPAPTTTTPSTHGSPSADTRTGRQPSRLVTSATDPAFHTSSSPSRLRHNQELDTAMEHRRSRPLEEPSTIQYRRALQWDNHPAERLRTPTERPPELPPPNMATSYGTAHPFTSAVSSPNPRMSLRARKQRAAGIRVFDVDKNEKPPILMRVKSDSRPISPSDIHVETDFDRVVASQVPLRREAFRFSNRRESESRSKSIQERHGQRSRRRPTSEVLVFNENESPPAYC</sequence>
<feature type="compositionally biased region" description="Polar residues" evidence="1">
    <location>
        <begin position="214"/>
        <end position="233"/>
    </location>
</feature>
<comment type="caution">
    <text evidence="3">The sequence shown here is derived from an EMBL/GenBank/DDBJ whole genome shotgun (WGS) entry which is preliminary data.</text>
</comment>
<dbReference type="OrthoDB" id="6264899at2759"/>
<dbReference type="GO" id="GO:0000226">
    <property type="term" value="P:microtubule cytoskeleton organization"/>
    <property type="evidence" value="ECO:0007669"/>
    <property type="project" value="TreeGrafter"/>
</dbReference>
<feature type="compositionally biased region" description="Low complexity" evidence="1">
    <location>
        <begin position="1113"/>
        <end position="1139"/>
    </location>
</feature>
<name>A0A4U5MDQ4_STECR</name>
<dbReference type="InterPro" id="IPR036034">
    <property type="entry name" value="PDZ_sf"/>
</dbReference>
<evidence type="ECO:0000259" key="2">
    <source>
        <dbReference type="PROSITE" id="PS50106"/>
    </source>
</evidence>
<feature type="compositionally biased region" description="Polar residues" evidence="1">
    <location>
        <begin position="773"/>
        <end position="787"/>
    </location>
</feature>
<proteinExistence type="predicted"/>
<feature type="domain" description="PDZ" evidence="2">
    <location>
        <begin position="432"/>
        <end position="504"/>
    </location>
</feature>
<dbReference type="GO" id="GO:0005912">
    <property type="term" value="C:adherens junction"/>
    <property type="evidence" value="ECO:0007669"/>
    <property type="project" value="TreeGrafter"/>
</dbReference>
<dbReference type="GO" id="GO:0043296">
    <property type="term" value="C:apical junction complex"/>
    <property type="evidence" value="ECO:0007669"/>
    <property type="project" value="TreeGrafter"/>
</dbReference>
<feature type="compositionally biased region" description="Low complexity" evidence="1">
    <location>
        <begin position="187"/>
        <end position="208"/>
    </location>
</feature>
<feature type="region of interest" description="Disordered" evidence="1">
    <location>
        <begin position="891"/>
        <end position="931"/>
    </location>
</feature>
<evidence type="ECO:0000313" key="4">
    <source>
        <dbReference type="Proteomes" id="UP000298663"/>
    </source>
</evidence>
<feature type="region of interest" description="Disordered" evidence="1">
    <location>
        <begin position="1083"/>
        <end position="1192"/>
    </location>
</feature>
<dbReference type="InterPro" id="IPR001478">
    <property type="entry name" value="PDZ"/>
</dbReference>
<dbReference type="Proteomes" id="UP000298663">
    <property type="component" value="Unassembled WGS sequence"/>
</dbReference>
<feature type="compositionally biased region" description="Basic and acidic residues" evidence="1">
    <location>
        <begin position="1332"/>
        <end position="1348"/>
    </location>
</feature>
<dbReference type="GO" id="GO:0005938">
    <property type="term" value="C:cell cortex"/>
    <property type="evidence" value="ECO:0007669"/>
    <property type="project" value="TreeGrafter"/>
</dbReference>
<dbReference type="GO" id="GO:0051660">
    <property type="term" value="P:establishment of centrosome localization"/>
    <property type="evidence" value="ECO:0007669"/>
    <property type="project" value="TreeGrafter"/>
</dbReference>
<feature type="region of interest" description="Disordered" evidence="1">
    <location>
        <begin position="768"/>
        <end position="816"/>
    </location>
</feature>
<feature type="compositionally biased region" description="Basic and acidic residues" evidence="1">
    <location>
        <begin position="236"/>
        <end position="259"/>
    </location>
</feature>
<feature type="domain" description="PDZ" evidence="2">
    <location>
        <begin position="577"/>
        <end position="676"/>
    </location>
</feature>
<feature type="compositionally biased region" description="Basic and acidic residues" evidence="1">
    <location>
        <begin position="1225"/>
        <end position="1238"/>
    </location>
</feature>
<dbReference type="GO" id="GO:0008104">
    <property type="term" value="P:intracellular protein localization"/>
    <property type="evidence" value="ECO:0007669"/>
    <property type="project" value="TreeGrafter"/>
</dbReference>
<feature type="region of interest" description="Disordered" evidence="1">
    <location>
        <begin position="544"/>
        <end position="574"/>
    </location>
</feature>
<feature type="region of interest" description="Disordered" evidence="1">
    <location>
        <begin position="1332"/>
        <end position="1372"/>
    </location>
</feature>
<dbReference type="Gene3D" id="2.30.42.10">
    <property type="match status" value="3"/>
</dbReference>
<dbReference type="GO" id="GO:0007155">
    <property type="term" value="P:cell adhesion"/>
    <property type="evidence" value="ECO:0007669"/>
    <property type="project" value="TreeGrafter"/>
</dbReference>
<feature type="region of interest" description="Disordered" evidence="1">
    <location>
        <begin position="1218"/>
        <end position="1241"/>
    </location>
</feature>
<feature type="region of interest" description="Disordered" evidence="1">
    <location>
        <begin position="945"/>
        <end position="971"/>
    </location>
</feature>
<evidence type="ECO:0000313" key="3">
    <source>
        <dbReference type="EMBL" id="TKR67268.1"/>
    </source>
</evidence>
<dbReference type="GO" id="GO:0030010">
    <property type="term" value="P:establishment of cell polarity"/>
    <property type="evidence" value="ECO:0007669"/>
    <property type="project" value="TreeGrafter"/>
</dbReference>
<dbReference type="GO" id="GO:0035091">
    <property type="term" value="F:phosphatidylinositol binding"/>
    <property type="evidence" value="ECO:0007669"/>
    <property type="project" value="TreeGrafter"/>
</dbReference>
<dbReference type="STRING" id="34508.A0A4U5MDQ4"/>
<feature type="compositionally biased region" description="Low complexity" evidence="1">
    <location>
        <begin position="148"/>
        <end position="165"/>
    </location>
</feature>
<keyword evidence="4" id="KW-1185">Reference proteome</keyword>
<reference evidence="3 4" key="2">
    <citation type="journal article" date="2019" name="G3 (Bethesda)">
        <title>Hybrid Assembly of the Genome of the Entomopathogenic Nematode Steinernema carpocapsae Identifies the X-Chromosome.</title>
        <authorList>
            <person name="Serra L."/>
            <person name="Macchietto M."/>
            <person name="Macias-Munoz A."/>
            <person name="McGill C.J."/>
            <person name="Rodriguez I.M."/>
            <person name="Rodriguez B."/>
            <person name="Murad R."/>
            <person name="Mortazavi A."/>
        </authorList>
    </citation>
    <scope>NUCLEOTIDE SEQUENCE [LARGE SCALE GENOMIC DNA]</scope>
    <source>
        <strain evidence="3 4">ALL</strain>
    </source>
</reference>
<accession>A0A4U5MDQ4</accession>
<dbReference type="EMBL" id="AZBU02000008">
    <property type="protein sequence ID" value="TKR67268.1"/>
    <property type="molecule type" value="Genomic_DNA"/>
</dbReference>
<feature type="region of interest" description="Disordered" evidence="1">
    <location>
        <begin position="148"/>
        <end position="259"/>
    </location>
</feature>
<feature type="compositionally biased region" description="Polar residues" evidence="1">
    <location>
        <begin position="1156"/>
        <end position="1188"/>
    </location>
</feature>
<reference evidence="3 4" key="1">
    <citation type="journal article" date="2015" name="Genome Biol.">
        <title>Comparative genomics of Steinernema reveals deeply conserved gene regulatory networks.</title>
        <authorList>
            <person name="Dillman A.R."/>
            <person name="Macchietto M."/>
            <person name="Porter C.F."/>
            <person name="Rogers A."/>
            <person name="Williams B."/>
            <person name="Antoshechkin I."/>
            <person name="Lee M.M."/>
            <person name="Goodwin Z."/>
            <person name="Lu X."/>
            <person name="Lewis E.E."/>
            <person name="Goodrich-Blair H."/>
            <person name="Stock S.P."/>
            <person name="Adams B.J."/>
            <person name="Sternberg P.W."/>
            <person name="Mortazavi A."/>
        </authorList>
    </citation>
    <scope>NUCLEOTIDE SEQUENCE [LARGE SCALE GENOMIC DNA]</scope>
    <source>
        <strain evidence="3 4">ALL</strain>
    </source>
</reference>
<dbReference type="GO" id="GO:0045197">
    <property type="term" value="P:establishment or maintenance of epithelial cell apical/basal polarity"/>
    <property type="evidence" value="ECO:0007669"/>
    <property type="project" value="TreeGrafter"/>
</dbReference>
<evidence type="ECO:0000256" key="1">
    <source>
        <dbReference type="SAM" id="MobiDB-lite"/>
    </source>
</evidence>
<protein>
    <recommendedName>
        <fullName evidence="2">PDZ domain-containing protein</fullName>
    </recommendedName>
</protein>
<dbReference type="GO" id="GO:0016324">
    <property type="term" value="C:apical plasma membrane"/>
    <property type="evidence" value="ECO:0007669"/>
    <property type="project" value="TreeGrafter"/>
</dbReference>
<dbReference type="SMART" id="SM00228">
    <property type="entry name" value="PDZ"/>
    <property type="match status" value="3"/>
</dbReference>
<organism evidence="3 4">
    <name type="scientific">Steinernema carpocapsae</name>
    <name type="common">Entomopathogenic nematode</name>
    <dbReference type="NCBI Taxonomy" id="34508"/>
    <lineage>
        <taxon>Eukaryota</taxon>
        <taxon>Metazoa</taxon>
        <taxon>Ecdysozoa</taxon>
        <taxon>Nematoda</taxon>
        <taxon>Chromadorea</taxon>
        <taxon>Rhabditida</taxon>
        <taxon>Tylenchina</taxon>
        <taxon>Panagrolaimomorpha</taxon>
        <taxon>Strongyloidoidea</taxon>
        <taxon>Steinernematidae</taxon>
        <taxon>Steinernema</taxon>
    </lineage>
</organism>
<feature type="domain" description="PDZ" evidence="2">
    <location>
        <begin position="306"/>
        <end position="382"/>
    </location>
</feature>
<dbReference type="Pfam" id="PF00595">
    <property type="entry name" value="PDZ"/>
    <property type="match status" value="2"/>
</dbReference>
<gene>
    <name evidence="3" type="ORF">L596_023445</name>
</gene>
<dbReference type="SUPFAM" id="SSF50156">
    <property type="entry name" value="PDZ domain-like"/>
    <property type="match status" value="3"/>
</dbReference>
<dbReference type="PANTHER" id="PTHR16484">
    <property type="entry name" value="PARTITIONING DEFECTIVE 3 RELATED"/>
    <property type="match status" value="1"/>
</dbReference>